<evidence type="ECO:0000256" key="6">
    <source>
        <dbReference type="ARBA" id="ARBA00022556"/>
    </source>
</evidence>
<evidence type="ECO:0000313" key="14">
    <source>
        <dbReference type="Proteomes" id="UP001501787"/>
    </source>
</evidence>
<protein>
    <recommendedName>
        <fullName evidence="4 12">UDP-3-O-acyl-N-acetylglucosamine deacetylase</fullName>
        <shortName evidence="12">UDP-3-O-acyl-GlcNAc deacetylase</shortName>
        <ecNumber evidence="4 12">3.5.1.108</ecNumber>
    </recommendedName>
    <alternativeName>
        <fullName evidence="12">UDP-3-O-[R-3-hydroxymyristoyl]-N-acetylglucosamine deacetylase</fullName>
    </alternativeName>
</protein>
<dbReference type="Proteomes" id="UP001501787">
    <property type="component" value="Unassembled WGS sequence"/>
</dbReference>
<evidence type="ECO:0000256" key="9">
    <source>
        <dbReference type="ARBA" id="ARBA00022833"/>
    </source>
</evidence>
<evidence type="ECO:0000256" key="10">
    <source>
        <dbReference type="ARBA" id="ARBA00023098"/>
    </source>
</evidence>
<comment type="similarity">
    <text evidence="12">Belongs to the LpxC family.</text>
</comment>
<dbReference type="NCBIfam" id="TIGR00325">
    <property type="entry name" value="lpxC"/>
    <property type="match status" value="1"/>
</dbReference>
<dbReference type="PANTHER" id="PTHR33694:SF1">
    <property type="entry name" value="UDP-3-O-ACYL-N-ACETYLGLUCOSAMINE DEACETYLASE 1, MITOCHONDRIAL-RELATED"/>
    <property type="match status" value="1"/>
</dbReference>
<dbReference type="InterPro" id="IPR020568">
    <property type="entry name" value="Ribosomal_Su5_D2-typ_SF"/>
</dbReference>
<dbReference type="Pfam" id="PF03331">
    <property type="entry name" value="LpxC"/>
    <property type="match status" value="1"/>
</dbReference>
<evidence type="ECO:0000256" key="5">
    <source>
        <dbReference type="ARBA" id="ARBA00022516"/>
    </source>
</evidence>
<evidence type="ECO:0000256" key="3">
    <source>
        <dbReference type="ARBA" id="ARBA00005002"/>
    </source>
</evidence>
<dbReference type="InterPro" id="IPR015870">
    <property type="entry name" value="UDP-acyl_N-AcGlcN_deAcase_N"/>
</dbReference>
<dbReference type="PANTHER" id="PTHR33694">
    <property type="entry name" value="UDP-3-O-ACYL-N-ACETYLGLUCOSAMINE DEACETYLASE 1, MITOCHONDRIAL-RELATED"/>
    <property type="match status" value="1"/>
</dbReference>
<evidence type="ECO:0000256" key="11">
    <source>
        <dbReference type="ARBA" id="ARBA00024535"/>
    </source>
</evidence>
<keyword evidence="14" id="KW-1185">Reference proteome</keyword>
<evidence type="ECO:0000256" key="8">
    <source>
        <dbReference type="ARBA" id="ARBA00022801"/>
    </source>
</evidence>
<comment type="cofactor">
    <cofactor evidence="1 12">
        <name>Zn(2+)</name>
        <dbReference type="ChEBI" id="CHEBI:29105"/>
    </cofactor>
</comment>
<comment type="pathway">
    <text evidence="3 12">Glycolipid biosynthesis; lipid IV(A) biosynthesis; lipid IV(A) from (3R)-3-hydroxytetradecanoyl-[acyl-carrier-protein] and UDP-N-acetyl-alpha-D-glucosamine: step 2/6.</text>
</comment>
<feature type="binding site" evidence="12">
    <location>
        <position position="236"/>
    </location>
    <ligand>
        <name>Zn(2+)</name>
        <dbReference type="ChEBI" id="CHEBI:29105"/>
    </ligand>
</feature>
<keyword evidence="10 12" id="KW-0443">Lipid metabolism</keyword>
<dbReference type="EC" id="3.5.1.108" evidence="4 12"/>
<keyword evidence="6 12" id="KW-0441">Lipid A biosynthesis</keyword>
<comment type="function">
    <text evidence="2 12">Catalyzes the hydrolysis of UDP-3-O-myristoyl-N-acetylglucosamine to form UDP-3-O-myristoylglucosamine and acetate, the committed step in lipid A biosynthesis.</text>
</comment>
<keyword evidence="9 12" id="KW-0862">Zinc</keyword>
<dbReference type="HAMAP" id="MF_00388">
    <property type="entry name" value="LpxC"/>
    <property type="match status" value="1"/>
</dbReference>
<feature type="binding site" evidence="12">
    <location>
        <position position="240"/>
    </location>
    <ligand>
        <name>Zn(2+)</name>
        <dbReference type="ChEBI" id="CHEBI:29105"/>
    </ligand>
</feature>
<dbReference type="EMBL" id="BAAAFR010000004">
    <property type="protein sequence ID" value="GAA0317804.1"/>
    <property type="molecule type" value="Genomic_DNA"/>
</dbReference>
<comment type="caution">
    <text evidence="13">The sequence shown here is derived from an EMBL/GenBank/DDBJ whole genome shotgun (WGS) entry which is preliminary data.</text>
</comment>
<dbReference type="SUPFAM" id="SSF54211">
    <property type="entry name" value="Ribosomal protein S5 domain 2-like"/>
    <property type="match status" value="2"/>
</dbReference>
<evidence type="ECO:0000256" key="1">
    <source>
        <dbReference type="ARBA" id="ARBA00001947"/>
    </source>
</evidence>
<proteinExistence type="inferred from homology"/>
<dbReference type="InterPro" id="IPR004463">
    <property type="entry name" value="UDP-acyl_GlcNac_deAcase"/>
</dbReference>
<gene>
    <name evidence="12 13" type="primary">lpxC</name>
    <name evidence="13" type="ORF">GCM10009129_14140</name>
</gene>
<dbReference type="RefSeq" id="WP_201504927.1">
    <property type="nucleotide sequence ID" value="NZ_BAAAFR010000004.1"/>
</dbReference>
<dbReference type="InterPro" id="IPR011334">
    <property type="entry name" value="UDP-acyl_GlcNac_deAcase_C"/>
</dbReference>
<name>A0ABN0VUX3_9GAMM</name>
<keyword evidence="5 12" id="KW-0444">Lipid biosynthesis</keyword>
<reference evidence="13 14" key="1">
    <citation type="journal article" date="2019" name="Int. J. Syst. Evol. Microbiol.">
        <title>The Global Catalogue of Microorganisms (GCM) 10K type strain sequencing project: providing services to taxonomists for standard genome sequencing and annotation.</title>
        <authorList>
            <consortium name="The Broad Institute Genomics Platform"/>
            <consortium name="The Broad Institute Genome Sequencing Center for Infectious Disease"/>
            <person name="Wu L."/>
            <person name="Ma J."/>
        </authorList>
    </citation>
    <scope>NUCLEOTIDE SEQUENCE [LARGE SCALE GENOMIC DNA]</scope>
    <source>
        <strain evidence="13 14">JCM 16343</strain>
    </source>
</reference>
<sequence>MNQRTIQTAIAVTGIGLHSGEPVDLAFYPQPTDTGIIFERSDIIGTAPVPADAFLVQDTLMSSNLVLDDVRIGTVEHLLSAVAGLGIDNLLVRVSAAEIPIMDGSAAPFVNILLDAGICEQEQPKKFLRILRPVRVHLGDKWAELRPYDGFELNFEIDFDHPAFDKDQQHAQFHFSTHNFIEELSAARTFGFLKDIELMRQNNLARGGSMDNAIVIDDMQVLNVDGLRFMDEFVRHKILDALGDLYLIGYPILGRFNAYKSGHALNNLLVREILSDENNFEIVTFDDNVSSPIDYLRSTDAIV</sequence>
<dbReference type="Gene3D" id="3.30.230.20">
    <property type="entry name" value="lpxc deacetylase, domain 1"/>
    <property type="match status" value="1"/>
</dbReference>
<feature type="binding site" evidence="12">
    <location>
        <position position="77"/>
    </location>
    <ligand>
        <name>Zn(2+)</name>
        <dbReference type="ChEBI" id="CHEBI:29105"/>
    </ligand>
</feature>
<evidence type="ECO:0000256" key="2">
    <source>
        <dbReference type="ARBA" id="ARBA00002923"/>
    </source>
</evidence>
<evidence type="ECO:0000256" key="12">
    <source>
        <dbReference type="HAMAP-Rule" id="MF_00388"/>
    </source>
</evidence>
<evidence type="ECO:0000256" key="7">
    <source>
        <dbReference type="ARBA" id="ARBA00022723"/>
    </source>
</evidence>
<accession>A0ABN0VUX3</accession>
<evidence type="ECO:0000256" key="4">
    <source>
        <dbReference type="ARBA" id="ARBA00012745"/>
    </source>
</evidence>
<comment type="catalytic activity">
    <reaction evidence="11 12">
        <text>a UDP-3-O-[(3R)-3-hydroxyacyl]-N-acetyl-alpha-D-glucosamine + H2O = a UDP-3-O-[(3R)-3-hydroxyacyl]-alpha-D-glucosamine + acetate</text>
        <dbReference type="Rhea" id="RHEA:67816"/>
        <dbReference type="ChEBI" id="CHEBI:15377"/>
        <dbReference type="ChEBI" id="CHEBI:30089"/>
        <dbReference type="ChEBI" id="CHEBI:137740"/>
        <dbReference type="ChEBI" id="CHEBI:173225"/>
        <dbReference type="EC" id="3.5.1.108"/>
    </reaction>
</comment>
<feature type="active site" description="Proton donor" evidence="12">
    <location>
        <position position="263"/>
    </location>
</feature>
<organism evidence="13 14">
    <name type="scientific">Psychrobacter aestuarii</name>
    <dbReference type="NCBI Taxonomy" id="556327"/>
    <lineage>
        <taxon>Bacteria</taxon>
        <taxon>Pseudomonadati</taxon>
        <taxon>Pseudomonadota</taxon>
        <taxon>Gammaproteobacteria</taxon>
        <taxon>Moraxellales</taxon>
        <taxon>Moraxellaceae</taxon>
        <taxon>Psychrobacter</taxon>
    </lineage>
</organism>
<dbReference type="Gene3D" id="3.30.1700.10">
    <property type="entry name" value="lpxc deacetylase, domain 2"/>
    <property type="match status" value="1"/>
</dbReference>
<keyword evidence="8 12" id="KW-0378">Hydrolase</keyword>
<keyword evidence="7 12" id="KW-0479">Metal-binding</keyword>
<evidence type="ECO:0000313" key="13">
    <source>
        <dbReference type="EMBL" id="GAA0317804.1"/>
    </source>
</evidence>